<name>A0A0P0F330_AZOBR</name>
<dbReference type="CDD" id="cd16833">
    <property type="entry name" value="YfiH"/>
    <property type="match status" value="1"/>
</dbReference>
<comment type="similarity">
    <text evidence="2 10">Belongs to the purine nucleoside phosphorylase YfiH/LACC1 family.</text>
</comment>
<geneLocation type="plasmid" evidence="12 13">
    <name>p4</name>
</geneLocation>
<evidence type="ECO:0000256" key="4">
    <source>
        <dbReference type="ARBA" id="ARBA00022723"/>
    </source>
</evidence>
<dbReference type="Pfam" id="PF02578">
    <property type="entry name" value="Cu-oxidase_4"/>
    <property type="match status" value="1"/>
</dbReference>
<dbReference type="Proteomes" id="UP001277471">
    <property type="component" value="Unassembled WGS sequence"/>
</dbReference>
<dbReference type="InterPro" id="IPR011324">
    <property type="entry name" value="Cytotoxic_necrot_fac-like_cat"/>
</dbReference>
<proteinExistence type="inferred from homology"/>
<dbReference type="EMBL" id="CP032343">
    <property type="protein sequence ID" value="QCO13227.1"/>
    <property type="molecule type" value="Genomic_DNA"/>
</dbReference>
<evidence type="ECO:0000256" key="2">
    <source>
        <dbReference type="ARBA" id="ARBA00007353"/>
    </source>
</evidence>
<comment type="catalytic activity">
    <reaction evidence="1">
        <text>inosine + phosphate = alpha-D-ribose 1-phosphate + hypoxanthine</text>
        <dbReference type="Rhea" id="RHEA:27646"/>
        <dbReference type="ChEBI" id="CHEBI:17368"/>
        <dbReference type="ChEBI" id="CHEBI:17596"/>
        <dbReference type="ChEBI" id="CHEBI:43474"/>
        <dbReference type="ChEBI" id="CHEBI:57720"/>
        <dbReference type="EC" id="2.4.2.1"/>
    </reaction>
    <physiologicalReaction direction="left-to-right" evidence="1">
        <dbReference type="Rhea" id="RHEA:27647"/>
    </physiologicalReaction>
</comment>
<dbReference type="GO" id="GO:0016787">
    <property type="term" value="F:hydrolase activity"/>
    <property type="evidence" value="ECO:0007669"/>
    <property type="project" value="UniProtKB-KW"/>
</dbReference>
<comment type="catalytic activity">
    <reaction evidence="8">
        <text>adenosine + phosphate = alpha-D-ribose 1-phosphate + adenine</text>
        <dbReference type="Rhea" id="RHEA:27642"/>
        <dbReference type="ChEBI" id="CHEBI:16335"/>
        <dbReference type="ChEBI" id="CHEBI:16708"/>
        <dbReference type="ChEBI" id="CHEBI:43474"/>
        <dbReference type="ChEBI" id="CHEBI:57720"/>
        <dbReference type="EC" id="2.4.2.1"/>
    </reaction>
    <physiologicalReaction direction="left-to-right" evidence="8">
        <dbReference type="Rhea" id="RHEA:27643"/>
    </physiologicalReaction>
</comment>
<keyword evidence="14" id="KW-1185">Reference proteome</keyword>
<evidence type="ECO:0000313" key="14">
    <source>
        <dbReference type="Proteomes" id="UP001277471"/>
    </source>
</evidence>
<dbReference type="GeneID" id="56453538"/>
<evidence type="ECO:0000256" key="1">
    <source>
        <dbReference type="ARBA" id="ARBA00000553"/>
    </source>
</evidence>
<evidence type="ECO:0000256" key="5">
    <source>
        <dbReference type="ARBA" id="ARBA00022801"/>
    </source>
</evidence>
<reference evidence="12 13" key="1">
    <citation type="submission" date="2018-09" db="EMBL/GenBank/DDBJ databases">
        <title>Whole genome based analysis of evolution and adaptive divergence in Indian and Brazilian strains of Azospirillum brasilense.</title>
        <authorList>
            <person name="Singh C."/>
            <person name="Tripathi A.K."/>
        </authorList>
    </citation>
    <scope>NUCLEOTIDE SEQUENCE [LARGE SCALE GENOMIC DNA]</scope>
    <source>
        <strain evidence="12 13">MTCC4038</strain>
        <plasmid evidence="12 13">p4</plasmid>
    </source>
</reference>
<dbReference type="InterPro" id="IPR003730">
    <property type="entry name" value="Cu_polyphenol_OxRdtase"/>
</dbReference>
<dbReference type="Gene3D" id="3.60.140.10">
    <property type="entry name" value="CNF1/YfiH-like putative cysteine hydrolases"/>
    <property type="match status" value="1"/>
</dbReference>
<evidence type="ECO:0000256" key="9">
    <source>
        <dbReference type="ARBA" id="ARBA00049893"/>
    </source>
</evidence>
<comment type="catalytic activity">
    <reaction evidence="9">
        <text>S-methyl-5'-thioadenosine + phosphate = 5-(methylsulfanyl)-alpha-D-ribose 1-phosphate + adenine</text>
        <dbReference type="Rhea" id="RHEA:11852"/>
        <dbReference type="ChEBI" id="CHEBI:16708"/>
        <dbReference type="ChEBI" id="CHEBI:17509"/>
        <dbReference type="ChEBI" id="CHEBI:43474"/>
        <dbReference type="ChEBI" id="CHEBI:58533"/>
        <dbReference type="EC" id="2.4.2.28"/>
    </reaction>
    <physiologicalReaction direction="left-to-right" evidence="9">
        <dbReference type="Rhea" id="RHEA:11853"/>
    </physiologicalReaction>
</comment>
<dbReference type="InterPro" id="IPR038371">
    <property type="entry name" value="Cu_polyphenol_OxRdtase_sf"/>
</dbReference>
<evidence type="ECO:0000256" key="3">
    <source>
        <dbReference type="ARBA" id="ARBA00022679"/>
    </source>
</evidence>
<dbReference type="RefSeq" id="WP_035682588.1">
    <property type="nucleotide sequence ID" value="NZ_CP012917.1"/>
</dbReference>
<evidence type="ECO:0000313" key="12">
    <source>
        <dbReference type="EMBL" id="QCO13227.1"/>
    </source>
</evidence>
<evidence type="ECO:0000256" key="7">
    <source>
        <dbReference type="ARBA" id="ARBA00047989"/>
    </source>
</evidence>
<dbReference type="KEGG" id="abf:AMK58_27335"/>
<comment type="catalytic activity">
    <reaction evidence="7">
        <text>adenosine + H2O + H(+) = inosine + NH4(+)</text>
        <dbReference type="Rhea" id="RHEA:24408"/>
        <dbReference type="ChEBI" id="CHEBI:15377"/>
        <dbReference type="ChEBI" id="CHEBI:15378"/>
        <dbReference type="ChEBI" id="CHEBI:16335"/>
        <dbReference type="ChEBI" id="CHEBI:17596"/>
        <dbReference type="ChEBI" id="CHEBI:28938"/>
        <dbReference type="EC" id="3.5.4.4"/>
    </reaction>
    <physiologicalReaction direction="left-to-right" evidence="7">
        <dbReference type="Rhea" id="RHEA:24409"/>
    </physiologicalReaction>
</comment>
<dbReference type="GO" id="GO:0017061">
    <property type="term" value="F:S-methyl-5-thioadenosine phosphorylase activity"/>
    <property type="evidence" value="ECO:0007669"/>
    <property type="project" value="UniProtKB-EC"/>
</dbReference>
<evidence type="ECO:0000256" key="10">
    <source>
        <dbReference type="RuleBase" id="RU361274"/>
    </source>
</evidence>
<accession>A0A0P0F330</accession>
<protein>
    <recommendedName>
        <fullName evidence="10">Purine nucleoside phosphorylase</fullName>
    </recommendedName>
</protein>
<dbReference type="AlphaFoldDB" id="A0A0P0F330"/>
<keyword evidence="4" id="KW-0479">Metal-binding</keyword>
<keyword evidence="3" id="KW-0808">Transferase</keyword>
<keyword evidence="5" id="KW-0378">Hydrolase</keyword>
<dbReference type="GO" id="GO:0005507">
    <property type="term" value="F:copper ion binding"/>
    <property type="evidence" value="ECO:0007669"/>
    <property type="project" value="TreeGrafter"/>
</dbReference>
<dbReference type="PANTHER" id="PTHR30616">
    <property type="entry name" value="UNCHARACTERIZED PROTEIN YFIH"/>
    <property type="match status" value="1"/>
</dbReference>
<gene>
    <name evidence="12" type="primary">pgeF</name>
    <name evidence="12" type="ORF">D3868_29860</name>
    <name evidence="11" type="ORF">SIM66_04160</name>
</gene>
<dbReference type="SUPFAM" id="SSF64438">
    <property type="entry name" value="CNF1/YfiH-like putative cysteine hydrolases"/>
    <property type="match status" value="1"/>
</dbReference>
<dbReference type="NCBIfam" id="TIGR00726">
    <property type="entry name" value="peptidoglycan editing factor PgeF"/>
    <property type="match status" value="1"/>
</dbReference>
<reference evidence="11 14" key="2">
    <citation type="submission" date="2023-11" db="EMBL/GenBank/DDBJ databases">
        <title>MicrobeMod: A computational toolkit for identifying prokaryotic methylation and restriction-modification with nanopore sequencing.</title>
        <authorList>
            <person name="Crits-Christoph A."/>
            <person name="Kang S.C."/>
            <person name="Lee H."/>
            <person name="Ostrov N."/>
        </authorList>
    </citation>
    <scope>NUCLEOTIDE SEQUENCE [LARGE SCALE GENOMIC DNA]</scope>
    <source>
        <strain evidence="11 14">ATCC 29145</strain>
    </source>
</reference>
<organism evidence="12 13">
    <name type="scientific">Azospirillum brasilense</name>
    <dbReference type="NCBI Taxonomy" id="192"/>
    <lineage>
        <taxon>Bacteria</taxon>
        <taxon>Pseudomonadati</taxon>
        <taxon>Pseudomonadota</taxon>
        <taxon>Alphaproteobacteria</taxon>
        <taxon>Rhodospirillales</taxon>
        <taxon>Azospirillaceae</taxon>
        <taxon>Azospirillum</taxon>
    </lineage>
</organism>
<evidence type="ECO:0000313" key="13">
    <source>
        <dbReference type="Proteomes" id="UP000298774"/>
    </source>
</evidence>
<dbReference type="EMBL" id="JAWXYC010000002">
    <property type="protein sequence ID" value="MDX5950389.1"/>
    <property type="molecule type" value="Genomic_DNA"/>
</dbReference>
<dbReference type="PANTHER" id="PTHR30616:SF2">
    <property type="entry name" value="PURINE NUCLEOSIDE PHOSPHORYLASE LACC1"/>
    <property type="match status" value="1"/>
</dbReference>
<evidence type="ECO:0000256" key="8">
    <source>
        <dbReference type="ARBA" id="ARBA00048968"/>
    </source>
</evidence>
<keyword evidence="6" id="KW-0862">Zinc</keyword>
<evidence type="ECO:0000313" key="11">
    <source>
        <dbReference type="EMBL" id="MDX5950389.1"/>
    </source>
</evidence>
<dbReference type="Proteomes" id="UP000298774">
    <property type="component" value="Plasmid p4"/>
</dbReference>
<evidence type="ECO:0000256" key="6">
    <source>
        <dbReference type="ARBA" id="ARBA00022833"/>
    </source>
</evidence>
<sequence length="255" mass="27549">MITLGALNDITHIRHAFFTRTGGVSTGLYASLNVGFGSGDAPAAVAENRARAAARMDVPPERLVTCYQVHSPTCVVVTEPWTPDQAPHADAMATDRPGIALGILTADCAPVLFADEKARVIGAAHAGWKGAKGGVLEATIARMEELGAKRNRIVAAIGPCIAQRSYEVGPEFPAPFLAEEPRNRDYFAPARRPDHFLFDLAGYITRRLGDAGVQIIQRCPNDTVVEEDRFFSYRRSCLRGEKDYGRGLSAIVLQG</sequence>
<keyword evidence="12" id="KW-0614">Plasmid</keyword>